<feature type="signal peptide" evidence="1">
    <location>
        <begin position="1"/>
        <end position="27"/>
    </location>
</feature>
<dbReference type="InterPro" id="IPR038695">
    <property type="entry name" value="Saro_0823-like_sf"/>
</dbReference>
<name>A0ABX7T1C4_9SPHN</name>
<evidence type="ECO:0000256" key="1">
    <source>
        <dbReference type="SAM" id="SignalP"/>
    </source>
</evidence>
<organism evidence="2 3">
    <name type="scientific">Parasphingorhabdus cellanae</name>
    <dbReference type="NCBI Taxonomy" id="2806553"/>
    <lineage>
        <taxon>Bacteria</taxon>
        <taxon>Pseudomonadati</taxon>
        <taxon>Pseudomonadota</taxon>
        <taxon>Alphaproteobacteria</taxon>
        <taxon>Sphingomonadales</taxon>
        <taxon>Sphingomonadaceae</taxon>
        <taxon>Parasphingorhabdus</taxon>
    </lineage>
</organism>
<dbReference type="PROSITE" id="PS51257">
    <property type="entry name" value="PROKAR_LIPOPROTEIN"/>
    <property type="match status" value="1"/>
</dbReference>
<dbReference type="PANTHER" id="PTHR37953">
    <property type="entry name" value="UPF0127 PROTEIN MJ1496"/>
    <property type="match status" value="1"/>
</dbReference>
<sequence length="169" mass="18251">MTGFFKYALWPALLLSSTGLTGCYAQAGNTDGKASQSQREESKLSEAGLRLIPLTVTSGTETHSFTVELAKTSQEQARGLMFRTELAPDRGMIFPFVQERMASFWMKNTVIPLDIIFVRSDGTIESIAANTTPYSLDPVRSGEPVAAVLELAGGRAAELGISAGDKVEW</sequence>
<dbReference type="InterPro" id="IPR003795">
    <property type="entry name" value="DUF192"/>
</dbReference>
<evidence type="ECO:0000313" key="3">
    <source>
        <dbReference type="Proteomes" id="UP000663923"/>
    </source>
</evidence>
<keyword evidence="1" id="KW-0732">Signal</keyword>
<dbReference type="RefSeq" id="WP_207986785.1">
    <property type="nucleotide sequence ID" value="NZ_CP071794.1"/>
</dbReference>
<evidence type="ECO:0000313" key="2">
    <source>
        <dbReference type="EMBL" id="QTD54956.1"/>
    </source>
</evidence>
<proteinExistence type="predicted"/>
<dbReference type="Proteomes" id="UP000663923">
    <property type="component" value="Chromosome"/>
</dbReference>
<accession>A0ABX7T1C4</accession>
<reference evidence="2 3" key="1">
    <citation type="submission" date="2021-03" db="EMBL/GenBank/DDBJ databases">
        <title>Complete genome of Parasphingorhabdus_sp.JHSY0214.</title>
        <authorList>
            <person name="Yoo J.H."/>
            <person name="Bae J.W."/>
        </authorList>
    </citation>
    <scope>NUCLEOTIDE SEQUENCE [LARGE SCALE GENOMIC DNA]</scope>
    <source>
        <strain evidence="2 3">JHSY0214</strain>
    </source>
</reference>
<dbReference type="Pfam" id="PF02643">
    <property type="entry name" value="DUF192"/>
    <property type="match status" value="1"/>
</dbReference>
<protein>
    <submittedName>
        <fullName evidence="2">DUF192 domain-containing protein</fullName>
    </submittedName>
</protein>
<gene>
    <name evidence="2" type="ORF">J4G78_11985</name>
</gene>
<feature type="chain" id="PRO_5047467168" evidence="1">
    <location>
        <begin position="28"/>
        <end position="169"/>
    </location>
</feature>
<dbReference type="EMBL" id="CP071794">
    <property type="protein sequence ID" value="QTD54956.1"/>
    <property type="molecule type" value="Genomic_DNA"/>
</dbReference>
<keyword evidence="3" id="KW-1185">Reference proteome</keyword>
<dbReference type="PANTHER" id="PTHR37953:SF1">
    <property type="entry name" value="UPF0127 PROTEIN MJ1496"/>
    <property type="match status" value="1"/>
</dbReference>
<dbReference type="Gene3D" id="2.60.120.1140">
    <property type="entry name" value="Protein of unknown function DUF192"/>
    <property type="match status" value="1"/>
</dbReference>